<evidence type="ECO:0000313" key="2">
    <source>
        <dbReference type="Proteomes" id="UP000277204"/>
    </source>
</evidence>
<proteinExistence type="predicted"/>
<dbReference type="Proteomes" id="UP000277204">
    <property type="component" value="Unassembled WGS sequence"/>
</dbReference>
<evidence type="ECO:0000313" key="1">
    <source>
        <dbReference type="EMBL" id="VDP50853.1"/>
    </source>
</evidence>
<name>A0A183N7R3_9TREM</name>
<dbReference type="AlphaFoldDB" id="A0A183N7R3"/>
<reference evidence="1 2" key="1">
    <citation type="submission" date="2018-11" db="EMBL/GenBank/DDBJ databases">
        <authorList>
            <consortium name="Pathogen Informatics"/>
        </authorList>
    </citation>
    <scope>NUCLEOTIDE SEQUENCE [LARGE SCALE GENOMIC DNA]</scope>
    <source>
        <strain evidence="1 2">Zambia</strain>
    </source>
</reference>
<accession>A0A183N7R3</accession>
<organism evidence="1 2">
    <name type="scientific">Schistosoma margrebowiei</name>
    <dbReference type="NCBI Taxonomy" id="48269"/>
    <lineage>
        <taxon>Eukaryota</taxon>
        <taxon>Metazoa</taxon>
        <taxon>Spiralia</taxon>
        <taxon>Lophotrochozoa</taxon>
        <taxon>Platyhelminthes</taxon>
        <taxon>Trematoda</taxon>
        <taxon>Digenea</taxon>
        <taxon>Strigeidida</taxon>
        <taxon>Schistosomatoidea</taxon>
        <taxon>Schistosomatidae</taxon>
        <taxon>Schistosoma</taxon>
    </lineage>
</organism>
<keyword evidence="2" id="KW-1185">Reference proteome</keyword>
<protein>
    <submittedName>
        <fullName evidence="1">Uncharacterized protein</fullName>
    </submittedName>
</protein>
<gene>
    <name evidence="1" type="ORF">SMRZ_LOCUS24338</name>
</gene>
<sequence>MPDKIAHKSVRNFILKAANLQHSPCHYICFDKKHQKFSCPILFRFDSHLLAEWLKKSKRLSVRDRIVSDKTANQRLIQQCALNEKNDIEIKTDPVVSAAGPTGTTNLSYVSQYSDLSMKKDNLLLK</sequence>
<dbReference type="EMBL" id="UZAI01020317">
    <property type="protein sequence ID" value="VDP50853.1"/>
    <property type="molecule type" value="Genomic_DNA"/>
</dbReference>